<feature type="signal peptide" evidence="5">
    <location>
        <begin position="1"/>
        <end position="25"/>
    </location>
</feature>
<dbReference type="Pfam" id="PF03797">
    <property type="entry name" value="Autotransporter"/>
    <property type="match status" value="1"/>
</dbReference>
<accession>A0A518N314</accession>
<proteinExistence type="inferred from homology"/>
<dbReference type="PANTHER" id="PTHR45648:SF22">
    <property type="entry name" value="GDSL LIPASE_ACYLHYDROLASE FAMILY PROTEIN (AFU_ORTHOLOGUE AFUA_4G14700)"/>
    <property type="match status" value="1"/>
</dbReference>
<name>A0A518N314_9GAMM</name>
<sequence>MSTSRPISGPLLAAALALAVLPATASDQPFSRTVFFGDSLTDSGYFRPLLPANARAVTGQFTTNPGLVWSQWLAQNYGTGATPNGNGQTGDNHAAGGARNGIDVNGALGFTPSLATQASRYLAANGGVADPRALYTVWGGANDLFAAAAAPANAPAIVGGAVAAQAGIVGSLQAAGARYVLVPNIPDLGLTPSFRAQGPAAAAQGTALATGYNQALYATLAANGLRVIPVDTFGFLREIVADPGRFGIGNVTGTACMPQITAQSLTCNPTSLVSPDAPNTYLFADGVHPASGAHRALADLAIAAIEGPRQMAVLPHSAAGTGRNRAARVDAQVAGRGDATGTRWWVDLRGDFQRYAHGDHYDGAGPALTVGMDRGDGGFTYGGFIGYGVQANDWGGRRGDWDQSEASVGAYLGWRSEAGAWINGQLGYTRLDFDVERQVPLGPALRTHAGSTDGSNLSLALQGGWNLGGGALRHGPVLGVVAQRIEVDGFSESDPTLSTALGYLDQEFDSMVGSAGWQLAYTIHDHLVPYARLTIDREFEDEAGEAFARSLSIPGALPYAVPGVEYDQSWTTLTFGARTRLFGLDADIGASINSGEKRGRQAMVFASVGAGF</sequence>
<dbReference type="CDD" id="cd01847">
    <property type="entry name" value="Triacylglycerol_lipase_like"/>
    <property type="match status" value="1"/>
</dbReference>
<evidence type="ECO:0000313" key="8">
    <source>
        <dbReference type="Proteomes" id="UP000316584"/>
    </source>
</evidence>
<dbReference type="Proteomes" id="UP000316584">
    <property type="component" value="Chromosome"/>
</dbReference>
<dbReference type="SUPFAM" id="SSF103515">
    <property type="entry name" value="Autotransporter"/>
    <property type="match status" value="1"/>
</dbReference>
<dbReference type="PANTHER" id="PTHR45648">
    <property type="entry name" value="GDSL LIPASE/ACYLHYDROLASE FAMILY PROTEIN (AFU_ORTHOLOGUE AFUA_4G14700)"/>
    <property type="match status" value="1"/>
</dbReference>
<dbReference type="KEGG" id="lug:FPZ22_04810"/>
<reference evidence="7 8" key="1">
    <citation type="submission" date="2019-07" db="EMBL/GenBank/DDBJ databases">
        <title>Full genome sequence of Luteimonas sp. Gr-4.</title>
        <authorList>
            <person name="Im W.-T."/>
        </authorList>
    </citation>
    <scope>NUCLEOTIDE SEQUENCE [LARGE SCALE GENOMIC DNA]</scope>
    <source>
        <strain evidence="7 8">Gr-4</strain>
    </source>
</reference>
<evidence type="ECO:0000313" key="7">
    <source>
        <dbReference type="EMBL" id="QDW66298.1"/>
    </source>
</evidence>
<dbReference type="GO" id="GO:0016788">
    <property type="term" value="F:hydrolase activity, acting on ester bonds"/>
    <property type="evidence" value="ECO:0007669"/>
    <property type="project" value="InterPro"/>
</dbReference>
<dbReference type="OrthoDB" id="5292073at2"/>
<evidence type="ECO:0000256" key="2">
    <source>
        <dbReference type="ARBA" id="ARBA00022729"/>
    </source>
</evidence>
<feature type="active site" evidence="4">
    <location>
        <position position="285"/>
    </location>
</feature>
<dbReference type="InterPro" id="IPR005546">
    <property type="entry name" value="Autotransporte_beta"/>
</dbReference>
<feature type="active site" description="Nucleophile" evidence="4">
    <location>
        <position position="39"/>
    </location>
</feature>
<feature type="domain" description="Autotransporter" evidence="6">
    <location>
        <begin position="337"/>
        <end position="612"/>
    </location>
</feature>
<dbReference type="SMART" id="SM00869">
    <property type="entry name" value="Autotransporter"/>
    <property type="match status" value="1"/>
</dbReference>
<dbReference type="PROSITE" id="PS51208">
    <property type="entry name" value="AUTOTRANSPORTER"/>
    <property type="match status" value="1"/>
</dbReference>
<dbReference type="EMBL" id="CP042218">
    <property type="protein sequence ID" value="QDW66298.1"/>
    <property type="molecule type" value="Genomic_DNA"/>
</dbReference>
<dbReference type="InterPro" id="IPR001087">
    <property type="entry name" value="GDSL"/>
</dbReference>
<feature type="active site" evidence="4">
    <location>
        <position position="288"/>
    </location>
</feature>
<dbReference type="InterPro" id="IPR036709">
    <property type="entry name" value="Autotransporte_beta_dom_sf"/>
</dbReference>
<evidence type="ECO:0000259" key="6">
    <source>
        <dbReference type="PROSITE" id="PS51208"/>
    </source>
</evidence>
<dbReference type="AlphaFoldDB" id="A0A518N314"/>
<organism evidence="7 8">
    <name type="scientific">Luteimonas granuli</name>
    <dbReference type="NCBI Taxonomy" id="1176533"/>
    <lineage>
        <taxon>Bacteria</taxon>
        <taxon>Pseudomonadati</taxon>
        <taxon>Pseudomonadota</taxon>
        <taxon>Gammaproteobacteria</taxon>
        <taxon>Lysobacterales</taxon>
        <taxon>Lysobacteraceae</taxon>
        <taxon>Luteimonas</taxon>
    </lineage>
</organism>
<dbReference type="Gene3D" id="2.40.128.130">
    <property type="entry name" value="Autotransporter beta-domain"/>
    <property type="match status" value="1"/>
</dbReference>
<dbReference type="PIRSF" id="PIRSF037375">
    <property type="entry name" value="Autotrns_EstA"/>
    <property type="match status" value="1"/>
</dbReference>
<dbReference type="Pfam" id="PF00657">
    <property type="entry name" value="Lipase_GDSL"/>
    <property type="match status" value="1"/>
</dbReference>
<dbReference type="InterPro" id="IPR051058">
    <property type="entry name" value="GDSL_Est/Lipase"/>
</dbReference>
<evidence type="ECO:0000256" key="5">
    <source>
        <dbReference type="SAM" id="SignalP"/>
    </source>
</evidence>
<protein>
    <submittedName>
        <fullName evidence="7">Autotransporter domain-containing protein</fullName>
    </submittedName>
</protein>
<feature type="chain" id="PRO_5022147304" evidence="5">
    <location>
        <begin position="26"/>
        <end position="612"/>
    </location>
</feature>
<keyword evidence="3" id="KW-0378">Hydrolase</keyword>
<evidence type="ECO:0000256" key="1">
    <source>
        <dbReference type="ARBA" id="ARBA00008668"/>
    </source>
</evidence>
<comment type="similarity">
    <text evidence="1">Belongs to the 'GDSL' lipolytic enzyme family.</text>
</comment>
<dbReference type="Gene3D" id="3.40.50.1110">
    <property type="entry name" value="SGNH hydrolase"/>
    <property type="match status" value="1"/>
</dbReference>
<dbReference type="InterPro" id="IPR036514">
    <property type="entry name" value="SGNH_hydro_sf"/>
</dbReference>
<evidence type="ECO:0000256" key="4">
    <source>
        <dbReference type="PIRSR" id="PIRSR037375-1"/>
    </source>
</evidence>
<evidence type="ECO:0000256" key="3">
    <source>
        <dbReference type="ARBA" id="ARBA00022801"/>
    </source>
</evidence>
<dbReference type="SUPFAM" id="SSF52266">
    <property type="entry name" value="SGNH hydrolase"/>
    <property type="match status" value="1"/>
</dbReference>
<gene>
    <name evidence="7" type="ORF">FPZ22_04810</name>
</gene>
<keyword evidence="8" id="KW-1185">Reference proteome</keyword>
<keyword evidence="2 5" id="KW-0732">Signal</keyword>
<dbReference type="InterPro" id="IPR017186">
    <property type="entry name" value="Lipase_autotranspt_EstA"/>
</dbReference>